<evidence type="ECO:0000313" key="2">
    <source>
        <dbReference type="EnsemblPlants" id="OBART11G10600.1"/>
    </source>
</evidence>
<evidence type="ECO:0000313" key="3">
    <source>
        <dbReference type="Proteomes" id="UP000026960"/>
    </source>
</evidence>
<protein>
    <submittedName>
        <fullName evidence="2">Uncharacterized protein</fullName>
    </submittedName>
</protein>
<evidence type="ECO:0000256" key="1">
    <source>
        <dbReference type="SAM" id="MobiDB-lite"/>
    </source>
</evidence>
<keyword evidence="3" id="KW-1185">Reference proteome</keyword>
<dbReference type="Gramene" id="OBART11G10600.1">
    <property type="protein sequence ID" value="OBART11G10600.1"/>
    <property type="gene ID" value="OBART11G10600"/>
</dbReference>
<name>A0A0D3HKW3_9ORYZ</name>
<accession>A0A0D3HKW3</accession>
<organism evidence="2">
    <name type="scientific">Oryza barthii</name>
    <dbReference type="NCBI Taxonomy" id="65489"/>
    <lineage>
        <taxon>Eukaryota</taxon>
        <taxon>Viridiplantae</taxon>
        <taxon>Streptophyta</taxon>
        <taxon>Embryophyta</taxon>
        <taxon>Tracheophyta</taxon>
        <taxon>Spermatophyta</taxon>
        <taxon>Magnoliopsida</taxon>
        <taxon>Liliopsida</taxon>
        <taxon>Poales</taxon>
        <taxon>Poaceae</taxon>
        <taxon>BOP clade</taxon>
        <taxon>Oryzoideae</taxon>
        <taxon>Oryzeae</taxon>
        <taxon>Oryzinae</taxon>
        <taxon>Oryza</taxon>
    </lineage>
</organism>
<feature type="region of interest" description="Disordered" evidence="1">
    <location>
        <begin position="109"/>
        <end position="134"/>
    </location>
</feature>
<dbReference type="EnsemblPlants" id="OBART11G10600.1">
    <property type="protein sequence ID" value="OBART11G10600.1"/>
    <property type="gene ID" value="OBART11G10600"/>
</dbReference>
<reference evidence="2" key="2">
    <citation type="submission" date="2015-03" db="UniProtKB">
        <authorList>
            <consortium name="EnsemblPlants"/>
        </authorList>
    </citation>
    <scope>IDENTIFICATION</scope>
</reference>
<dbReference type="PaxDb" id="65489-OBART11G10600.1"/>
<feature type="region of interest" description="Disordered" evidence="1">
    <location>
        <begin position="23"/>
        <end position="78"/>
    </location>
</feature>
<feature type="compositionally biased region" description="Pro residues" evidence="1">
    <location>
        <begin position="60"/>
        <end position="69"/>
    </location>
</feature>
<dbReference type="HOGENOM" id="CLU_1899377_0_0_1"/>
<dbReference type="AlphaFoldDB" id="A0A0D3HKW3"/>
<sequence length="134" mass="14412">MEATRFGIGRIDRLLHLPAASFSQQPANSTTAPPPTPLPSAFPFWIQGEGGQIRNRLTAPPYPATPTPPHADSNSPLPLLTASTRLLWRGRGGGWRGKAVAARVFSARPVARDGSDASRKDKFFTTHGESNQSL</sequence>
<reference evidence="2" key="1">
    <citation type="journal article" date="2009" name="Rice">
        <title>De Novo Next Generation Sequencing of Plant Genomes.</title>
        <authorList>
            <person name="Rounsley S."/>
            <person name="Marri P.R."/>
            <person name="Yu Y."/>
            <person name="He R."/>
            <person name="Sisneros N."/>
            <person name="Goicoechea J.L."/>
            <person name="Lee S.J."/>
            <person name="Angelova A."/>
            <person name="Kudrna D."/>
            <person name="Luo M."/>
            <person name="Affourtit J."/>
            <person name="Desany B."/>
            <person name="Knight J."/>
            <person name="Niazi F."/>
            <person name="Egholm M."/>
            <person name="Wing R.A."/>
        </authorList>
    </citation>
    <scope>NUCLEOTIDE SEQUENCE [LARGE SCALE GENOMIC DNA]</scope>
    <source>
        <strain evidence="2">cv. IRGC 105608</strain>
    </source>
</reference>
<proteinExistence type="predicted"/>
<dbReference type="Proteomes" id="UP000026960">
    <property type="component" value="Chromosome 11"/>
</dbReference>
<feature type="compositionally biased region" description="Basic and acidic residues" evidence="1">
    <location>
        <begin position="110"/>
        <end position="124"/>
    </location>
</feature>